<reference evidence="3" key="1">
    <citation type="submission" date="2023-07" db="EMBL/GenBank/DDBJ databases">
        <title>Characterization of two Paracoccaceae strains isolated from Phycosphere and proposal of Xinfangfangia lacusdiani sp. nov.</title>
        <authorList>
            <person name="Deng Y."/>
            <person name="Zhang Y.Q."/>
        </authorList>
    </citation>
    <scope>NUCLEOTIDE SEQUENCE [LARGE SCALE GENOMIC DNA]</scope>
    <source>
        <strain evidence="3">CPCC 101403</strain>
    </source>
</reference>
<feature type="region of interest" description="Disordered" evidence="1">
    <location>
        <begin position="79"/>
        <end position="180"/>
    </location>
</feature>
<evidence type="ECO:0000313" key="3">
    <source>
        <dbReference type="Proteomes" id="UP001251085"/>
    </source>
</evidence>
<dbReference type="EMBL" id="JAVRQI010000005">
    <property type="protein sequence ID" value="MDT1061758.1"/>
    <property type="molecule type" value="Genomic_DNA"/>
</dbReference>
<name>A0ABU3EC10_9RHOB</name>
<dbReference type="RefSeq" id="WP_311758855.1">
    <property type="nucleotide sequence ID" value="NZ_JAVRQI010000005.1"/>
</dbReference>
<protein>
    <submittedName>
        <fullName evidence="2">DUF4177 domain-containing protein</fullName>
    </submittedName>
</protein>
<gene>
    <name evidence="2" type="ORF">RM190_07800</name>
</gene>
<feature type="compositionally biased region" description="Pro residues" evidence="1">
    <location>
        <begin position="97"/>
        <end position="124"/>
    </location>
</feature>
<sequence>MSSYEYTVIPAPARGEKTKGAKAGIERFAATLGEVLNEMARDGWEYVRAEVLPAEERSGLTSRTTIYHNLLVFRRSTAPEPLREPVPTAATLQQPAPVAPAPAAPAPVAAPAPQAAPAPVPPEPLQSHVDLPADTPIRAPFSQPMRAASQRAAQVRMAEPPLTAPEAPAPVTPRLGPASR</sequence>
<evidence type="ECO:0000313" key="2">
    <source>
        <dbReference type="EMBL" id="MDT1061758.1"/>
    </source>
</evidence>
<comment type="caution">
    <text evidence="2">The sequence shown here is derived from an EMBL/GenBank/DDBJ whole genome shotgun (WGS) entry which is preliminary data.</text>
</comment>
<proteinExistence type="predicted"/>
<accession>A0ABU3EC10</accession>
<feature type="compositionally biased region" description="Low complexity" evidence="1">
    <location>
        <begin position="85"/>
        <end position="96"/>
    </location>
</feature>
<organism evidence="2 3">
    <name type="scientific">Paracoccus broussonetiae</name>
    <dbReference type="NCBI Taxonomy" id="3075834"/>
    <lineage>
        <taxon>Bacteria</taxon>
        <taxon>Pseudomonadati</taxon>
        <taxon>Pseudomonadota</taxon>
        <taxon>Alphaproteobacteria</taxon>
        <taxon>Rhodobacterales</taxon>
        <taxon>Paracoccaceae</taxon>
        <taxon>Paracoccus</taxon>
    </lineage>
</organism>
<keyword evidence="3" id="KW-1185">Reference proteome</keyword>
<evidence type="ECO:0000256" key="1">
    <source>
        <dbReference type="SAM" id="MobiDB-lite"/>
    </source>
</evidence>
<dbReference type="Proteomes" id="UP001251085">
    <property type="component" value="Unassembled WGS sequence"/>
</dbReference>